<dbReference type="CDD" id="cd01004">
    <property type="entry name" value="PBP2_MidA_like"/>
    <property type="match status" value="1"/>
</dbReference>
<evidence type="ECO:0000313" key="5">
    <source>
        <dbReference type="Proteomes" id="UP000826651"/>
    </source>
</evidence>
<evidence type="ECO:0000256" key="2">
    <source>
        <dbReference type="SAM" id="SignalP"/>
    </source>
</evidence>
<keyword evidence="1 2" id="KW-0732">Signal</keyword>
<evidence type="ECO:0000313" key="4">
    <source>
        <dbReference type="EMBL" id="MBZ2195471.1"/>
    </source>
</evidence>
<feature type="domain" description="Solute-binding protein family 3/N-terminal" evidence="3">
    <location>
        <begin position="48"/>
        <end position="273"/>
    </location>
</feature>
<feature type="signal peptide" evidence="2">
    <location>
        <begin position="1"/>
        <end position="25"/>
    </location>
</feature>
<dbReference type="RefSeq" id="WP_223403446.1">
    <property type="nucleotide sequence ID" value="NZ_JAGSHT010000005.1"/>
</dbReference>
<accession>A0ABS7S544</accession>
<dbReference type="Pfam" id="PF00497">
    <property type="entry name" value="SBP_bac_3"/>
    <property type="match status" value="1"/>
</dbReference>
<reference evidence="4 5" key="1">
    <citation type="submission" date="2021-04" db="EMBL/GenBank/DDBJ databases">
        <title>Ruania sp. nov., isolated from sandy soil of mangrove forest.</title>
        <authorList>
            <person name="Ge X."/>
            <person name="Huang R."/>
            <person name="Liu W."/>
        </authorList>
    </citation>
    <scope>NUCLEOTIDE SEQUENCE [LARGE SCALE GENOMIC DNA]</scope>
    <source>
        <strain evidence="4 5">N2-46</strain>
    </source>
</reference>
<feature type="chain" id="PRO_5045212069" evidence="2">
    <location>
        <begin position="26"/>
        <end position="292"/>
    </location>
</feature>
<dbReference type="InterPro" id="IPR001638">
    <property type="entry name" value="Solute-binding_3/MltF_N"/>
</dbReference>
<proteinExistence type="predicted"/>
<dbReference type="SMART" id="SM00062">
    <property type="entry name" value="PBPb"/>
    <property type="match status" value="1"/>
</dbReference>
<dbReference type="PANTHER" id="PTHR35936">
    <property type="entry name" value="MEMBRANE-BOUND LYTIC MUREIN TRANSGLYCOSYLASE F"/>
    <property type="match status" value="1"/>
</dbReference>
<dbReference type="PANTHER" id="PTHR35936:SF17">
    <property type="entry name" value="ARGININE-BINDING EXTRACELLULAR PROTEIN ARTP"/>
    <property type="match status" value="1"/>
</dbReference>
<keyword evidence="5" id="KW-1185">Reference proteome</keyword>
<organism evidence="4 5">
    <name type="scientific">Occultella gossypii</name>
    <dbReference type="NCBI Taxonomy" id="2800820"/>
    <lineage>
        <taxon>Bacteria</taxon>
        <taxon>Bacillati</taxon>
        <taxon>Actinomycetota</taxon>
        <taxon>Actinomycetes</taxon>
        <taxon>Micrococcales</taxon>
        <taxon>Ruaniaceae</taxon>
        <taxon>Occultella</taxon>
    </lineage>
</organism>
<sequence length="292" mass="30753">MRTNRLLPVSAIVAALVLASCSSEGDETADLSGCEPAVSDDLLITPGTLTFSTNATLPPMQYVDGDEVVGMRVELVEEIATRLCLETEVMNVPFDTQIPGVQSGRWDMINTGMFYTEERAETLALVPYEVQAVAISVSDGSESDIQSVEDLAGLTIGVEAPGYEFDSVNAVNDELVAAGHEAITINTSLTNADAFQALSAGQIDGVAIVEAVTTFYQEDGRFATAISGLHPGPLAFGFAQDNDGLADLVAQTYAEMVEDGFVEELFASYGVTPYPGPYEVTTGPITVEGGDA</sequence>
<dbReference type="EMBL" id="JAGSHT010000005">
    <property type="protein sequence ID" value="MBZ2195471.1"/>
    <property type="molecule type" value="Genomic_DNA"/>
</dbReference>
<evidence type="ECO:0000259" key="3">
    <source>
        <dbReference type="SMART" id="SM00062"/>
    </source>
</evidence>
<dbReference type="Gene3D" id="3.40.190.10">
    <property type="entry name" value="Periplasmic binding protein-like II"/>
    <property type="match status" value="2"/>
</dbReference>
<dbReference type="Proteomes" id="UP000826651">
    <property type="component" value="Unassembled WGS sequence"/>
</dbReference>
<comment type="caution">
    <text evidence="4">The sequence shown here is derived from an EMBL/GenBank/DDBJ whole genome shotgun (WGS) entry which is preliminary data.</text>
</comment>
<name>A0ABS7S544_9MICO</name>
<dbReference type="PROSITE" id="PS51257">
    <property type="entry name" value="PROKAR_LIPOPROTEIN"/>
    <property type="match status" value="1"/>
</dbReference>
<gene>
    <name evidence="4" type="ORF">KCQ71_04860</name>
</gene>
<protein>
    <submittedName>
        <fullName evidence="4">ABC transporter substrate-binding protein</fullName>
    </submittedName>
</protein>
<dbReference type="SUPFAM" id="SSF53850">
    <property type="entry name" value="Periplasmic binding protein-like II"/>
    <property type="match status" value="1"/>
</dbReference>
<evidence type="ECO:0000256" key="1">
    <source>
        <dbReference type="ARBA" id="ARBA00022729"/>
    </source>
</evidence>